<sequence>MKITRKFLSAFARTEDGAVTIDWVALTAGIVFLGMAAGFTVSSSVPHIADNISSTMSAMTVMAN</sequence>
<keyword evidence="3" id="KW-1185">Reference proteome</keyword>
<accession>A0ABS6T0A8</accession>
<name>A0ABS6T0A8_9RHOB</name>
<proteinExistence type="predicted"/>
<evidence type="ECO:0000256" key="1">
    <source>
        <dbReference type="SAM" id="Phobius"/>
    </source>
</evidence>
<dbReference type="EMBL" id="JAHUZE010000001">
    <property type="protein sequence ID" value="MBV7377981.1"/>
    <property type="molecule type" value="Genomic_DNA"/>
</dbReference>
<keyword evidence="1" id="KW-0812">Transmembrane</keyword>
<feature type="transmembrane region" description="Helical" evidence="1">
    <location>
        <begin position="21"/>
        <end position="41"/>
    </location>
</feature>
<protein>
    <recommendedName>
        <fullName evidence="4">Flp pilus assembly protein, pilin Flp</fullName>
    </recommendedName>
</protein>
<organism evidence="2 3">
    <name type="scientific">Maritimibacter dapengensis</name>
    <dbReference type="NCBI Taxonomy" id="2836868"/>
    <lineage>
        <taxon>Bacteria</taxon>
        <taxon>Pseudomonadati</taxon>
        <taxon>Pseudomonadota</taxon>
        <taxon>Alphaproteobacteria</taxon>
        <taxon>Rhodobacterales</taxon>
        <taxon>Roseobacteraceae</taxon>
        <taxon>Maritimibacter</taxon>
    </lineage>
</organism>
<dbReference type="RefSeq" id="WP_218390838.1">
    <property type="nucleotide sequence ID" value="NZ_JAHUZE010000001.1"/>
</dbReference>
<evidence type="ECO:0000313" key="2">
    <source>
        <dbReference type="EMBL" id="MBV7377981.1"/>
    </source>
</evidence>
<keyword evidence="1" id="KW-0472">Membrane</keyword>
<evidence type="ECO:0000313" key="3">
    <source>
        <dbReference type="Proteomes" id="UP000756530"/>
    </source>
</evidence>
<evidence type="ECO:0008006" key="4">
    <source>
        <dbReference type="Google" id="ProtNLM"/>
    </source>
</evidence>
<keyword evidence="1" id="KW-1133">Transmembrane helix</keyword>
<dbReference type="Proteomes" id="UP000756530">
    <property type="component" value="Unassembled WGS sequence"/>
</dbReference>
<reference evidence="2 3" key="1">
    <citation type="submission" date="2021-05" db="EMBL/GenBank/DDBJ databases">
        <title>Culturable bacteria isolated from Daya Bay.</title>
        <authorList>
            <person name="Zheng W."/>
            <person name="Yu S."/>
            <person name="Huang Y."/>
        </authorList>
    </citation>
    <scope>NUCLEOTIDE SEQUENCE [LARGE SCALE GENOMIC DNA]</scope>
    <source>
        <strain evidence="2 3">DP4N28-5</strain>
    </source>
</reference>
<gene>
    <name evidence="2" type="ORF">KJP28_03515</name>
</gene>
<comment type="caution">
    <text evidence="2">The sequence shown here is derived from an EMBL/GenBank/DDBJ whole genome shotgun (WGS) entry which is preliminary data.</text>
</comment>